<protein>
    <submittedName>
        <fullName evidence="2">Uncharacterized protein</fullName>
    </submittedName>
</protein>
<name>A0A813IBE1_POLGL</name>
<reference evidence="2" key="1">
    <citation type="submission" date="2021-02" db="EMBL/GenBank/DDBJ databases">
        <authorList>
            <person name="Dougan E. K."/>
            <person name="Rhodes N."/>
            <person name="Thang M."/>
            <person name="Chan C."/>
        </authorList>
    </citation>
    <scope>NUCLEOTIDE SEQUENCE</scope>
</reference>
<dbReference type="Proteomes" id="UP000626109">
    <property type="component" value="Unassembled WGS sequence"/>
</dbReference>
<proteinExistence type="predicted"/>
<evidence type="ECO:0000313" key="2">
    <source>
        <dbReference type="EMBL" id="CAE8647574.1"/>
    </source>
</evidence>
<evidence type="ECO:0000313" key="3">
    <source>
        <dbReference type="Proteomes" id="UP000626109"/>
    </source>
</evidence>
<dbReference type="AlphaFoldDB" id="A0A813IBE1"/>
<feature type="non-terminal residue" evidence="2">
    <location>
        <position position="110"/>
    </location>
</feature>
<feature type="coiled-coil region" evidence="1">
    <location>
        <begin position="27"/>
        <end position="82"/>
    </location>
</feature>
<gene>
    <name evidence="2" type="ORF">PGLA2088_LOCUS5793</name>
</gene>
<comment type="caution">
    <text evidence="2">The sequence shown here is derived from an EMBL/GenBank/DDBJ whole genome shotgun (WGS) entry which is preliminary data.</text>
</comment>
<feature type="non-terminal residue" evidence="2">
    <location>
        <position position="1"/>
    </location>
</feature>
<keyword evidence="1" id="KW-0175">Coiled coil</keyword>
<accession>A0A813IBE1</accession>
<organism evidence="2 3">
    <name type="scientific">Polarella glacialis</name>
    <name type="common">Dinoflagellate</name>
    <dbReference type="NCBI Taxonomy" id="89957"/>
    <lineage>
        <taxon>Eukaryota</taxon>
        <taxon>Sar</taxon>
        <taxon>Alveolata</taxon>
        <taxon>Dinophyceae</taxon>
        <taxon>Suessiales</taxon>
        <taxon>Suessiaceae</taxon>
        <taxon>Polarella</taxon>
    </lineage>
</organism>
<evidence type="ECO:0000256" key="1">
    <source>
        <dbReference type="SAM" id="Coils"/>
    </source>
</evidence>
<dbReference type="EMBL" id="CAJNNW010005626">
    <property type="protein sequence ID" value="CAE8647574.1"/>
    <property type="molecule type" value="Genomic_DNA"/>
</dbReference>
<sequence length="110" mass="12761">ARSAALRQSLGDAQGEVLGFRRRCDTLQRLQESIGDAEEENRRARLKHIESSGDQRLYDLRLQQLRLQRSELEADCRSCSSECEVLWEQTSSCADLQRRPREDEESIKTH</sequence>